<dbReference type="InterPro" id="IPR027094">
    <property type="entry name" value="Mitofusin_fam"/>
</dbReference>
<dbReference type="Gene3D" id="3.40.50.300">
    <property type="entry name" value="P-loop containing nucleotide triphosphate hydrolases"/>
    <property type="match status" value="1"/>
</dbReference>
<dbReference type="GO" id="GO:0003924">
    <property type="term" value="F:GTPase activity"/>
    <property type="evidence" value="ECO:0007669"/>
    <property type="project" value="InterPro"/>
</dbReference>
<evidence type="ECO:0000256" key="1">
    <source>
        <dbReference type="ARBA" id="ARBA00004370"/>
    </source>
</evidence>
<evidence type="ECO:0000256" key="5">
    <source>
        <dbReference type="ARBA" id="ARBA00023136"/>
    </source>
</evidence>
<dbReference type="OrthoDB" id="1100581at2"/>
<comment type="subcellular location">
    <subcellularLocation>
        <location evidence="1">Membrane</location>
    </subcellularLocation>
</comment>
<dbReference type="PANTHER" id="PTHR10465">
    <property type="entry name" value="TRANSMEMBRANE GTPASE FZO1"/>
    <property type="match status" value="1"/>
</dbReference>
<dbReference type="InterPro" id="IPR027417">
    <property type="entry name" value="P-loop_NTPase"/>
</dbReference>
<protein>
    <submittedName>
        <fullName evidence="8">GTP-binding protein</fullName>
    </submittedName>
</protein>
<keyword evidence="5" id="KW-0472">Membrane</keyword>
<dbReference type="GO" id="GO:0005525">
    <property type="term" value="F:GTP binding"/>
    <property type="evidence" value="ECO:0007669"/>
    <property type="project" value="UniProtKB-KW"/>
</dbReference>
<accession>A0A128EHL3</accession>
<feature type="domain" description="Dynamin N-terminal" evidence="7">
    <location>
        <begin position="176"/>
        <end position="346"/>
    </location>
</feature>
<gene>
    <name evidence="8" type="ORF">ERS672216_01382</name>
</gene>
<dbReference type="SUPFAM" id="SSF52540">
    <property type="entry name" value="P-loop containing nucleoside triphosphate hydrolases"/>
    <property type="match status" value="1"/>
</dbReference>
<evidence type="ECO:0000259" key="7">
    <source>
        <dbReference type="Pfam" id="PF00350"/>
    </source>
</evidence>
<evidence type="ECO:0000313" key="8">
    <source>
        <dbReference type="EMBL" id="CZE48370.1"/>
    </source>
</evidence>
<dbReference type="Pfam" id="PF00350">
    <property type="entry name" value="Dynamin_N"/>
    <property type="match status" value="1"/>
</dbReference>
<dbReference type="PANTHER" id="PTHR10465:SF0">
    <property type="entry name" value="SARCALUMENIN"/>
    <property type="match status" value="1"/>
</dbReference>
<evidence type="ECO:0000256" key="6">
    <source>
        <dbReference type="SAM" id="Coils"/>
    </source>
</evidence>
<evidence type="ECO:0000256" key="2">
    <source>
        <dbReference type="ARBA" id="ARBA00022741"/>
    </source>
</evidence>
<evidence type="ECO:0000313" key="9">
    <source>
        <dbReference type="Proteomes" id="UP000069632"/>
    </source>
</evidence>
<name>A0A128EHL3_9BACT</name>
<dbReference type="GO" id="GO:0016020">
    <property type="term" value="C:membrane"/>
    <property type="evidence" value="ECO:0007669"/>
    <property type="project" value="UniProtKB-SubCell"/>
</dbReference>
<organism evidence="8 9">
    <name type="scientific">Campylobacter geochelonis</name>
    <dbReference type="NCBI Taxonomy" id="1780362"/>
    <lineage>
        <taxon>Bacteria</taxon>
        <taxon>Pseudomonadati</taxon>
        <taxon>Campylobacterota</taxon>
        <taxon>Epsilonproteobacteria</taxon>
        <taxon>Campylobacterales</taxon>
        <taxon>Campylobacteraceae</taxon>
        <taxon>Campylobacter</taxon>
    </lineage>
</organism>
<keyword evidence="9" id="KW-1185">Reference proteome</keyword>
<dbReference type="AlphaFoldDB" id="A0A128EHL3"/>
<keyword evidence="2" id="KW-0547">Nucleotide-binding</keyword>
<proteinExistence type="predicted"/>
<dbReference type="InterPro" id="IPR045063">
    <property type="entry name" value="Dynamin_N"/>
</dbReference>
<evidence type="ECO:0000256" key="3">
    <source>
        <dbReference type="ARBA" id="ARBA00022801"/>
    </source>
</evidence>
<evidence type="ECO:0000256" key="4">
    <source>
        <dbReference type="ARBA" id="ARBA00023134"/>
    </source>
</evidence>
<keyword evidence="6" id="KW-0175">Coiled coil</keyword>
<dbReference type="RefSeq" id="WP_075540353.1">
    <property type="nucleotide sequence ID" value="NZ_CP053844.1"/>
</dbReference>
<sequence>MDEFLTQIWGINKLYLDLTKSLQLDSKSSAIVLSCSEKNYDRYISLESFCEIFKSLNLKTDLFDIQTAQVGVINAISHLQISRSEVLAHLKTLSKNEIISDDEFENITKFINSLKLIDDESQTKIEDISVGDIFHHNINVLNEAYFKLKELNLNPNLDKRLDLAYQSALNSQFYLSVTGVINAGKSTMLNALLDLKLLGTSNIPETANLTLLKFSQNQSAKVHFWSEDELKTLGIEENAPAKNIIEIKPEELKTYTTAKNEISKFVKLVELGANAEFLKDNICIVDTPGLDDAVVLREELTKKFMHESDFNIHLMNAAQSATKKDMEFIKNFLKYGKSGGFVVVLTHIDALSQKELNDVIIYTKRSIASELESSGFSSNLINSVEFFMVDSLNRVGIDKLKNYLYEKFFGKNSLKAQIILFGYKKELNFVIKALKDEFEFELSALGGSKFELENELDILKKENLNLKNGLERFKFELKTAFLKLDYSNLEAFSSIKTISTIIKDRVINDVVYANKNKKKLDFERIFMIVQGGFNDLILDVFRELKFLVSKDIEALSETLALEFEAFNKIEVGGFDIKAYLDENLLKVDYTTLQTRLLKLIQNERNLAHLPSQVQELFDEFLKAIDIKSSLVLLANDCTSEFKTLLENGALTYENELKNKIKTLEENANKSEQNSQQMSQKSQTIREKLETISQVSKRISQC</sequence>
<feature type="coiled-coil region" evidence="6">
    <location>
        <begin position="653"/>
        <end position="680"/>
    </location>
</feature>
<dbReference type="Proteomes" id="UP000069632">
    <property type="component" value="Unassembled WGS sequence"/>
</dbReference>
<keyword evidence="4" id="KW-0342">GTP-binding</keyword>
<reference evidence="8 9" key="1">
    <citation type="submission" date="2016-02" db="EMBL/GenBank/DDBJ databases">
        <authorList>
            <consortium name="Pathogen Informatics"/>
        </authorList>
    </citation>
    <scope>NUCLEOTIDE SEQUENCE [LARGE SCALE GENOMIC DNA]</scope>
    <source>
        <strain evidence="8 9">RC20</strain>
    </source>
</reference>
<keyword evidence="3" id="KW-0378">Hydrolase</keyword>
<dbReference type="EMBL" id="FIZP01000007">
    <property type="protein sequence ID" value="CZE48370.1"/>
    <property type="molecule type" value="Genomic_DNA"/>
</dbReference>